<dbReference type="OrthoDB" id="6162375at2759"/>
<protein>
    <recommendedName>
        <fullName evidence="4">Nucleoporin Nup54 alpha-helical domain-containing protein</fullName>
    </recommendedName>
</protein>
<accession>A0A9W8AHG4</accession>
<dbReference type="GO" id="GO:0044613">
    <property type="term" value="C:nuclear pore central transport channel"/>
    <property type="evidence" value="ECO:0007669"/>
    <property type="project" value="TreeGrafter"/>
</dbReference>
<evidence type="ECO:0000313" key="3">
    <source>
        <dbReference type="Proteomes" id="UP001150925"/>
    </source>
</evidence>
<proteinExistence type="predicted"/>
<evidence type="ECO:0000313" key="2">
    <source>
        <dbReference type="EMBL" id="KAJ1948191.1"/>
    </source>
</evidence>
<name>A0A9W8AHG4_9FUNG</name>
<feature type="region of interest" description="Disordered" evidence="1">
    <location>
        <begin position="24"/>
        <end position="81"/>
    </location>
</feature>
<dbReference type="PANTHER" id="PTHR13000:SF0">
    <property type="entry name" value="NUCLEOPORIN P54"/>
    <property type="match status" value="1"/>
</dbReference>
<dbReference type="PANTHER" id="PTHR13000">
    <property type="entry name" value="NUCLEOPORIN P54"/>
    <property type="match status" value="1"/>
</dbReference>
<feature type="compositionally biased region" description="Low complexity" evidence="1">
    <location>
        <begin position="24"/>
        <end position="50"/>
    </location>
</feature>
<comment type="caution">
    <text evidence="2">The sequence shown here is derived from an EMBL/GenBank/DDBJ whole genome shotgun (WGS) entry which is preliminary data.</text>
</comment>
<dbReference type="Proteomes" id="UP001150925">
    <property type="component" value="Unassembled WGS sequence"/>
</dbReference>
<dbReference type="GO" id="GO:0006999">
    <property type="term" value="P:nuclear pore organization"/>
    <property type="evidence" value="ECO:0007669"/>
    <property type="project" value="TreeGrafter"/>
</dbReference>
<keyword evidence="3" id="KW-1185">Reference proteome</keyword>
<organism evidence="2 3">
    <name type="scientific">Dispira parvispora</name>
    <dbReference type="NCBI Taxonomy" id="1520584"/>
    <lineage>
        <taxon>Eukaryota</taxon>
        <taxon>Fungi</taxon>
        <taxon>Fungi incertae sedis</taxon>
        <taxon>Zoopagomycota</taxon>
        <taxon>Kickxellomycotina</taxon>
        <taxon>Dimargaritomycetes</taxon>
        <taxon>Dimargaritales</taxon>
        <taxon>Dimargaritaceae</taxon>
        <taxon>Dispira</taxon>
    </lineage>
</organism>
<dbReference type="GO" id="GO:0017056">
    <property type="term" value="F:structural constituent of nuclear pore"/>
    <property type="evidence" value="ECO:0007669"/>
    <property type="project" value="TreeGrafter"/>
</dbReference>
<evidence type="ECO:0008006" key="4">
    <source>
        <dbReference type="Google" id="ProtNLM"/>
    </source>
</evidence>
<feature type="compositionally biased region" description="Polar residues" evidence="1">
    <location>
        <begin position="51"/>
        <end position="62"/>
    </location>
</feature>
<dbReference type="InterPro" id="IPR024864">
    <property type="entry name" value="Nup54/Nup57/Nup44"/>
</dbReference>
<dbReference type="AlphaFoldDB" id="A0A9W8AHG4"/>
<dbReference type="GO" id="GO:0036228">
    <property type="term" value="P:protein localization to nuclear inner membrane"/>
    <property type="evidence" value="ECO:0007669"/>
    <property type="project" value="TreeGrafter"/>
</dbReference>
<feature type="compositionally biased region" description="Polar residues" evidence="1">
    <location>
        <begin position="139"/>
        <end position="175"/>
    </location>
</feature>
<gene>
    <name evidence="2" type="ORF">IWQ62_006930</name>
</gene>
<evidence type="ECO:0000256" key="1">
    <source>
        <dbReference type="SAM" id="MobiDB-lite"/>
    </source>
</evidence>
<feature type="region of interest" description="Disordered" evidence="1">
    <location>
        <begin position="133"/>
        <end position="178"/>
    </location>
</feature>
<dbReference type="GO" id="GO:0006607">
    <property type="term" value="P:NLS-bearing protein import into nucleus"/>
    <property type="evidence" value="ECO:0007669"/>
    <property type="project" value="TreeGrafter"/>
</dbReference>
<sequence length="269" mass="27025">MAFTLGAPASGAGFGFGSTTTANTTSTAAPTSTFSFGNTATNASASTTGSPSLRRTLSNPGTTPLFGTALGGADTNTSRPRASAITTGINTAQPPGTTINPPGSLFGTSAAQPSTTINTAGAGTTGQGGLFASNPAPQPTSSSLFSTAAGTASSNPTLTSTATPFGTSSTNLFNQPTTTTAATPAAGLAFSQNVSGGSTLALGTQPGTDPIWDQIMQVKEAWNPNSPLCQFKHYFYNLVDPTQIHLYNCPPDHDPALWAQAQQDNPDPT</sequence>
<dbReference type="EMBL" id="JANBPY010004408">
    <property type="protein sequence ID" value="KAJ1948191.1"/>
    <property type="molecule type" value="Genomic_DNA"/>
</dbReference>
<reference evidence="2" key="1">
    <citation type="submission" date="2022-07" db="EMBL/GenBank/DDBJ databases">
        <title>Phylogenomic reconstructions and comparative analyses of Kickxellomycotina fungi.</title>
        <authorList>
            <person name="Reynolds N.K."/>
            <person name="Stajich J.E."/>
            <person name="Barry K."/>
            <person name="Grigoriev I.V."/>
            <person name="Crous P."/>
            <person name="Smith M.E."/>
        </authorList>
    </citation>
    <scope>NUCLEOTIDE SEQUENCE</scope>
    <source>
        <strain evidence="2">RSA 1196</strain>
    </source>
</reference>
<feature type="non-terminal residue" evidence="2">
    <location>
        <position position="269"/>
    </location>
</feature>